<proteinExistence type="inferred from homology"/>
<comment type="similarity">
    <text evidence="1">Belongs to the LysR transcriptional regulatory family.</text>
</comment>
<gene>
    <name evidence="6" type="ORF">WT44_14625</name>
</gene>
<evidence type="ECO:0000259" key="5">
    <source>
        <dbReference type="PROSITE" id="PS50931"/>
    </source>
</evidence>
<dbReference type="InterPro" id="IPR000847">
    <property type="entry name" value="LysR_HTH_N"/>
</dbReference>
<dbReference type="Gene3D" id="3.40.190.10">
    <property type="entry name" value="Periplasmic binding protein-like II"/>
    <property type="match status" value="2"/>
</dbReference>
<dbReference type="InterPro" id="IPR036388">
    <property type="entry name" value="WH-like_DNA-bd_sf"/>
</dbReference>
<evidence type="ECO:0000256" key="2">
    <source>
        <dbReference type="ARBA" id="ARBA00023015"/>
    </source>
</evidence>
<dbReference type="SUPFAM" id="SSF46785">
    <property type="entry name" value="Winged helix' DNA-binding domain"/>
    <property type="match status" value="1"/>
</dbReference>
<reference evidence="6 7" key="1">
    <citation type="submission" date="2015-11" db="EMBL/GenBank/DDBJ databases">
        <title>Expanding the genomic diversity of Burkholderia species for the development of highly accurate diagnostics.</title>
        <authorList>
            <person name="Sahl J."/>
            <person name="Keim P."/>
            <person name="Wagner D."/>
        </authorList>
    </citation>
    <scope>NUCLEOTIDE SEQUENCE [LARGE SCALE GENOMIC DNA]</scope>
    <source>
        <strain evidence="6 7">MSMB1960WGS</strain>
    </source>
</reference>
<dbReference type="Pfam" id="PF00126">
    <property type="entry name" value="HTH_1"/>
    <property type="match status" value="1"/>
</dbReference>
<dbReference type="Gene3D" id="1.10.10.10">
    <property type="entry name" value="Winged helix-like DNA-binding domain superfamily/Winged helix DNA-binding domain"/>
    <property type="match status" value="1"/>
</dbReference>
<evidence type="ECO:0000313" key="7">
    <source>
        <dbReference type="Proteomes" id="UP000068603"/>
    </source>
</evidence>
<feature type="domain" description="HTH lysR-type" evidence="5">
    <location>
        <begin position="5"/>
        <end position="62"/>
    </location>
</feature>
<name>A0A107SNE3_9BURK</name>
<dbReference type="PROSITE" id="PS50931">
    <property type="entry name" value="HTH_LYSR"/>
    <property type="match status" value="1"/>
</dbReference>
<dbReference type="GO" id="GO:0003700">
    <property type="term" value="F:DNA-binding transcription factor activity"/>
    <property type="evidence" value="ECO:0007669"/>
    <property type="project" value="InterPro"/>
</dbReference>
<sequence length="311" mass="33177">MIRDLDSTLLRTFVTVVETGSVSDAATALHRTQAAVSMALRRLEEEVGQRLLERSPRGVKLTAAGSVLLPYAHKLLDLGLVARAALNAGDISGTVRLGILEDIAVGHLPHALRQFAASFPNVALEIVVDASPALSRRLATDALDFAIGDPALIRAEPLATWRHPLRWAAARTQRTLPHGEPLPIVAFGGTCPWQERLFATLREAGLAWRVVCTSTSLSAIQSAVEAGLGIAVLLDWNVRRDTMRVLDPQAAGLPEPPAADFGLFSHADASDRTSAAATLQHFLFHALQLGAPDDGAPATTERSVESLRVAV</sequence>
<dbReference type="InterPro" id="IPR005119">
    <property type="entry name" value="LysR_subst-bd"/>
</dbReference>
<evidence type="ECO:0000256" key="4">
    <source>
        <dbReference type="ARBA" id="ARBA00023163"/>
    </source>
</evidence>
<dbReference type="InterPro" id="IPR036390">
    <property type="entry name" value="WH_DNA-bd_sf"/>
</dbReference>
<dbReference type="RefSeq" id="WP_059906081.1">
    <property type="nucleotide sequence ID" value="NZ_LOYZ01000018.1"/>
</dbReference>
<dbReference type="InterPro" id="IPR050176">
    <property type="entry name" value="LTTR"/>
</dbReference>
<dbReference type="Proteomes" id="UP000068603">
    <property type="component" value="Unassembled WGS sequence"/>
</dbReference>
<organism evidence="6">
    <name type="scientific">Burkholderia stagnalis</name>
    <dbReference type="NCBI Taxonomy" id="1503054"/>
    <lineage>
        <taxon>Bacteria</taxon>
        <taxon>Pseudomonadati</taxon>
        <taxon>Pseudomonadota</taxon>
        <taxon>Betaproteobacteria</taxon>
        <taxon>Burkholderiales</taxon>
        <taxon>Burkholderiaceae</taxon>
        <taxon>Burkholderia</taxon>
        <taxon>Burkholderia cepacia complex</taxon>
    </lineage>
</organism>
<keyword evidence="3" id="KW-0238">DNA-binding</keyword>
<accession>A0A107SNE3</accession>
<dbReference type="PRINTS" id="PR00039">
    <property type="entry name" value="HTHLYSR"/>
</dbReference>
<dbReference type="CDD" id="cd05466">
    <property type="entry name" value="PBP2_LTTR_substrate"/>
    <property type="match status" value="1"/>
</dbReference>
<dbReference type="PANTHER" id="PTHR30579:SF7">
    <property type="entry name" value="HTH-TYPE TRANSCRIPTIONAL REGULATOR LRHA-RELATED"/>
    <property type="match status" value="1"/>
</dbReference>
<dbReference type="SUPFAM" id="SSF53850">
    <property type="entry name" value="Periplasmic binding protein-like II"/>
    <property type="match status" value="1"/>
</dbReference>
<dbReference type="PANTHER" id="PTHR30579">
    <property type="entry name" value="TRANSCRIPTIONAL REGULATOR"/>
    <property type="match status" value="1"/>
</dbReference>
<dbReference type="STRING" id="1503054.WT74_07435"/>
<dbReference type="AlphaFoldDB" id="A0A107SNE3"/>
<dbReference type="FunFam" id="1.10.10.10:FF:000001">
    <property type="entry name" value="LysR family transcriptional regulator"/>
    <property type="match status" value="1"/>
</dbReference>
<evidence type="ECO:0000256" key="3">
    <source>
        <dbReference type="ARBA" id="ARBA00023125"/>
    </source>
</evidence>
<evidence type="ECO:0000256" key="1">
    <source>
        <dbReference type="ARBA" id="ARBA00009437"/>
    </source>
</evidence>
<dbReference type="GO" id="GO:0003677">
    <property type="term" value="F:DNA binding"/>
    <property type="evidence" value="ECO:0007669"/>
    <property type="project" value="UniProtKB-KW"/>
</dbReference>
<evidence type="ECO:0000313" key="6">
    <source>
        <dbReference type="EMBL" id="KWA61915.1"/>
    </source>
</evidence>
<dbReference type="EMBL" id="LPHB01000047">
    <property type="protein sequence ID" value="KWA61915.1"/>
    <property type="molecule type" value="Genomic_DNA"/>
</dbReference>
<comment type="caution">
    <text evidence="6">The sequence shown here is derived from an EMBL/GenBank/DDBJ whole genome shotgun (WGS) entry which is preliminary data.</text>
</comment>
<protein>
    <submittedName>
        <fullName evidence="6">LysR family transcriptional regulator</fullName>
    </submittedName>
</protein>
<keyword evidence="4" id="KW-0804">Transcription</keyword>
<dbReference type="Pfam" id="PF03466">
    <property type="entry name" value="LysR_substrate"/>
    <property type="match status" value="1"/>
</dbReference>
<keyword evidence="2" id="KW-0805">Transcription regulation</keyword>